<dbReference type="KEGG" id="aqt:FN924_13755"/>
<name>A0A516KIF1_9BACI</name>
<gene>
    <name evidence="2" type="ORF">FN924_13755</name>
</gene>
<dbReference type="Proteomes" id="UP000315215">
    <property type="component" value="Chromosome"/>
</dbReference>
<proteinExistence type="predicted"/>
<keyword evidence="1" id="KW-0472">Membrane</keyword>
<reference evidence="2 3" key="1">
    <citation type="submission" date="2019-07" db="EMBL/GenBank/DDBJ databases">
        <authorList>
            <person name="Li J."/>
        </authorList>
    </citation>
    <scope>NUCLEOTIDE SEQUENCE [LARGE SCALE GENOMIC DNA]</scope>
    <source>
        <strain evidence="2 3">TKL69</strain>
    </source>
</reference>
<keyword evidence="1" id="KW-1133">Transmembrane helix</keyword>
<evidence type="ECO:0000313" key="2">
    <source>
        <dbReference type="EMBL" id="QDP41159.1"/>
    </source>
</evidence>
<keyword evidence="1" id="KW-0812">Transmembrane</keyword>
<feature type="transmembrane region" description="Helical" evidence="1">
    <location>
        <begin position="34"/>
        <end position="55"/>
    </location>
</feature>
<dbReference type="EMBL" id="CP041666">
    <property type="protein sequence ID" value="QDP41159.1"/>
    <property type="molecule type" value="Genomic_DNA"/>
</dbReference>
<keyword evidence="3" id="KW-1185">Reference proteome</keyword>
<dbReference type="OrthoDB" id="1730160at2"/>
<dbReference type="RefSeq" id="WP_143895418.1">
    <property type="nucleotide sequence ID" value="NZ_CP041666.1"/>
</dbReference>
<evidence type="ECO:0000313" key="3">
    <source>
        <dbReference type="Proteomes" id="UP000315215"/>
    </source>
</evidence>
<accession>A0A516KIF1</accession>
<sequence length="297" mass="33880">MSEKNIDSSDHEEMDFVSSSIFQKSMKKAKWKQISLFFFISFITVIISFFAIHMGTEFLINKKLQNETEHNFFVKPSKYAGINMVDTRYDYTMFSAISTTTYYKKIGNRSIVWDVITKKIPAIGDVEVTNRASGQSEINTVDETLNRTVRYNQLNNERIVDFYYPNLNYAFLPNELDIATGLEDDTLVEVALSFKEPIPIDSLGDLLGYRNVDWLWINNKSKEQLQSIQNNPDHMKVKHGDGAYGFSVSEGVAYGENATKNWKISGAIVSGTPSELERFRGLDMIRTSVLGATIDKY</sequence>
<dbReference type="AlphaFoldDB" id="A0A516KIF1"/>
<protein>
    <submittedName>
        <fullName evidence="2">Uncharacterized protein</fullName>
    </submittedName>
</protein>
<organism evidence="2 3">
    <name type="scientific">Radiobacillus deserti</name>
    <dbReference type="NCBI Taxonomy" id="2594883"/>
    <lineage>
        <taxon>Bacteria</taxon>
        <taxon>Bacillati</taxon>
        <taxon>Bacillota</taxon>
        <taxon>Bacilli</taxon>
        <taxon>Bacillales</taxon>
        <taxon>Bacillaceae</taxon>
        <taxon>Radiobacillus</taxon>
    </lineage>
</organism>
<evidence type="ECO:0000256" key="1">
    <source>
        <dbReference type="SAM" id="Phobius"/>
    </source>
</evidence>